<organism evidence="3 4">
    <name type="scientific">Endozoicomonas elysicola</name>
    <dbReference type="NCBI Taxonomy" id="305900"/>
    <lineage>
        <taxon>Bacteria</taxon>
        <taxon>Pseudomonadati</taxon>
        <taxon>Pseudomonadota</taxon>
        <taxon>Gammaproteobacteria</taxon>
        <taxon>Oceanospirillales</taxon>
        <taxon>Endozoicomonadaceae</taxon>
        <taxon>Endozoicomonas</taxon>
    </lineage>
</organism>
<protein>
    <submittedName>
        <fullName evidence="3">Uncharacterized protein</fullName>
    </submittedName>
</protein>
<name>A0A081K5Z1_9GAMM</name>
<keyword evidence="2" id="KW-0472">Membrane</keyword>
<feature type="transmembrane region" description="Helical" evidence="2">
    <location>
        <begin position="6"/>
        <end position="26"/>
    </location>
</feature>
<accession>A0A081K5Z1</accession>
<gene>
    <name evidence="3" type="ORF">GV64_01365</name>
</gene>
<comment type="caution">
    <text evidence="3">The sequence shown here is derived from an EMBL/GenBank/DDBJ whole genome shotgun (WGS) entry which is preliminary data.</text>
</comment>
<keyword evidence="4" id="KW-1185">Reference proteome</keyword>
<evidence type="ECO:0000256" key="1">
    <source>
        <dbReference type="SAM" id="MobiDB-lite"/>
    </source>
</evidence>
<evidence type="ECO:0000313" key="4">
    <source>
        <dbReference type="Proteomes" id="UP000027997"/>
    </source>
</evidence>
<dbReference type="Proteomes" id="UP000027997">
    <property type="component" value="Unassembled WGS sequence"/>
</dbReference>
<keyword evidence="2" id="KW-1133">Transmembrane helix</keyword>
<proteinExistence type="predicted"/>
<reference evidence="3 4" key="1">
    <citation type="submission" date="2014-06" db="EMBL/GenBank/DDBJ databases">
        <title>Whole Genome Sequences of Three Symbiotic Endozoicomonas Bacteria.</title>
        <authorList>
            <person name="Neave M.J."/>
            <person name="Apprill A."/>
            <person name="Voolstra C.R."/>
        </authorList>
    </citation>
    <scope>NUCLEOTIDE SEQUENCE [LARGE SCALE GENOMIC DNA]</scope>
    <source>
        <strain evidence="3 4">DSM 22380</strain>
    </source>
</reference>
<feature type="compositionally biased region" description="Low complexity" evidence="1">
    <location>
        <begin position="34"/>
        <end position="45"/>
    </location>
</feature>
<keyword evidence="2" id="KW-0812">Transmembrane</keyword>
<dbReference type="AlphaFoldDB" id="A0A081K5Z1"/>
<feature type="region of interest" description="Disordered" evidence="1">
    <location>
        <begin position="33"/>
        <end position="65"/>
    </location>
</feature>
<evidence type="ECO:0000313" key="3">
    <source>
        <dbReference type="EMBL" id="KEI69567.1"/>
    </source>
</evidence>
<sequence length="65" mass="6963">MGEIIFSLFIGSFLSGVGLLMNRVLYLEQKRHNSNNQQSIDSNNIEETSVTAPEALPGAPVGSGL</sequence>
<dbReference type="EMBL" id="JOJP01000001">
    <property type="protein sequence ID" value="KEI69567.1"/>
    <property type="molecule type" value="Genomic_DNA"/>
</dbReference>
<dbReference type="STRING" id="305900.GV64_01365"/>
<evidence type="ECO:0000256" key="2">
    <source>
        <dbReference type="SAM" id="Phobius"/>
    </source>
</evidence>
<dbReference type="RefSeq" id="WP_020581999.1">
    <property type="nucleotide sequence ID" value="NZ_JOJP01000001.1"/>
</dbReference>